<dbReference type="AlphaFoldDB" id="A0AAG5CU18"/>
<organism evidence="1 2">
    <name type="scientific">Anopheles atroparvus</name>
    <name type="common">European mosquito</name>
    <dbReference type="NCBI Taxonomy" id="41427"/>
    <lineage>
        <taxon>Eukaryota</taxon>
        <taxon>Metazoa</taxon>
        <taxon>Ecdysozoa</taxon>
        <taxon>Arthropoda</taxon>
        <taxon>Hexapoda</taxon>
        <taxon>Insecta</taxon>
        <taxon>Pterygota</taxon>
        <taxon>Neoptera</taxon>
        <taxon>Endopterygota</taxon>
        <taxon>Diptera</taxon>
        <taxon>Nematocera</taxon>
        <taxon>Culicoidea</taxon>
        <taxon>Culicidae</taxon>
        <taxon>Anophelinae</taxon>
        <taxon>Anopheles</taxon>
    </lineage>
</organism>
<dbReference type="Proteomes" id="UP000075880">
    <property type="component" value="Unassembled WGS sequence"/>
</dbReference>
<evidence type="ECO:0000313" key="1">
    <source>
        <dbReference type="EnsemblMetazoa" id="ENSAATROPP002310"/>
    </source>
</evidence>
<accession>A0AAG5CU18</accession>
<name>A0AAG5CU18_ANOAO</name>
<dbReference type="EnsemblMetazoa" id="ENSAATROPT002409">
    <property type="protein sequence ID" value="ENSAATROPP002310"/>
    <property type="gene ID" value="ENSAATROPG001897"/>
</dbReference>
<reference evidence="1" key="1">
    <citation type="submission" date="2024-04" db="UniProtKB">
        <authorList>
            <consortium name="EnsemblMetazoa"/>
        </authorList>
    </citation>
    <scope>IDENTIFICATION</scope>
    <source>
        <strain evidence="1">EBRO</strain>
    </source>
</reference>
<evidence type="ECO:0000313" key="2">
    <source>
        <dbReference type="Proteomes" id="UP000075880"/>
    </source>
</evidence>
<keyword evidence="2" id="KW-1185">Reference proteome</keyword>
<protein>
    <submittedName>
        <fullName evidence="1">Uncharacterized protein</fullName>
    </submittedName>
</protein>
<sequence>MIHLLHFLAEMNTKVQFHNHPTDPTLQLNSFIQVGEFEKDSESDSETLKKSATGEIKTMSVRALRNIFLQRTMGRGELVGTQTVQVTEDDAPIADYIKEHYEGSEWSEATSSGSTGGKSVKELKQLYEAKVKALSSSADRDVTPDHPFVCACSRPPTAGLDERQDIVSLDMPHPDGQHVFHEEPVESNPASMWYVASSKIQEVPNGLRLTMILMNRNGK</sequence>
<proteinExistence type="predicted"/>